<evidence type="ECO:0000313" key="2">
    <source>
        <dbReference type="Proteomes" id="UP001176941"/>
    </source>
</evidence>
<reference evidence="1" key="1">
    <citation type="submission" date="2023-04" db="EMBL/GenBank/DDBJ databases">
        <authorList>
            <consortium name="ELIXIR-Norway"/>
        </authorList>
    </citation>
    <scope>NUCLEOTIDE SEQUENCE [LARGE SCALE GENOMIC DNA]</scope>
</reference>
<evidence type="ECO:0000313" key="1">
    <source>
        <dbReference type="EMBL" id="CAI9149517.1"/>
    </source>
</evidence>
<accession>A0ABN8XMN0</accession>
<keyword evidence="2" id="KW-1185">Reference proteome</keyword>
<proteinExistence type="predicted"/>
<gene>
    <name evidence="1" type="ORF">MRATA1EN1_LOCUS31135</name>
</gene>
<protein>
    <submittedName>
        <fullName evidence="1">Uncharacterized protein</fullName>
    </submittedName>
</protein>
<sequence length="286" mass="31821">MFSAVSLVLSRSDGWWKKDGSERYAGSYGILPSPRRVKRNRPAPPSVRIPQLSEAAFSAGSFPVFPHCFADEATPTVKQFLSRLACRSKQFLHEFLVVRLRLRTRPYTKDVPTRVKNVQRSRPGSFSKSLARLSLVLCARSFIANERRTTTVVPIETMATDVGEMPQRPTRRTHLIDTVFPAVSAASLAAGANHVYSTNAVGTSASHTLQTRTVQEKRKRGVLLCRLTSFTRRRAPHGRVFASFSSIRHKNPPVQSVDSIILPHNNVVDADHIAGSRTNWCTPTCT</sequence>
<dbReference type="Proteomes" id="UP001176941">
    <property type="component" value="Unassembled WGS sequence"/>
</dbReference>
<dbReference type="EMBL" id="CATKSN020000352">
    <property type="protein sequence ID" value="CAI9149517.1"/>
    <property type="molecule type" value="Genomic_DNA"/>
</dbReference>
<organism evidence="1 2">
    <name type="scientific">Rangifer tarandus platyrhynchus</name>
    <name type="common">Svalbard reindeer</name>
    <dbReference type="NCBI Taxonomy" id="3082113"/>
    <lineage>
        <taxon>Eukaryota</taxon>
        <taxon>Metazoa</taxon>
        <taxon>Chordata</taxon>
        <taxon>Craniata</taxon>
        <taxon>Vertebrata</taxon>
        <taxon>Euteleostomi</taxon>
        <taxon>Mammalia</taxon>
        <taxon>Eutheria</taxon>
        <taxon>Laurasiatheria</taxon>
        <taxon>Artiodactyla</taxon>
        <taxon>Ruminantia</taxon>
        <taxon>Pecora</taxon>
        <taxon>Cervidae</taxon>
        <taxon>Odocoileinae</taxon>
        <taxon>Rangifer</taxon>
    </lineage>
</organism>
<comment type="caution">
    <text evidence="1">The sequence shown here is derived from an EMBL/GenBank/DDBJ whole genome shotgun (WGS) entry which is preliminary data.</text>
</comment>
<name>A0ABN8XMN0_RANTA</name>